<feature type="domain" description="Ribosomal protein L9" evidence="8">
    <location>
        <begin position="13"/>
        <end position="40"/>
    </location>
</feature>
<comment type="similarity">
    <text evidence="1 7">Belongs to the bacterial ribosomal protein bL9 family.</text>
</comment>
<dbReference type="GO" id="GO:1990904">
    <property type="term" value="C:ribonucleoprotein complex"/>
    <property type="evidence" value="ECO:0007669"/>
    <property type="project" value="UniProtKB-KW"/>
</dbReference>
<dbReference type="SUPFAM" id="SSF55653">
    <property type="entry name" value="Ribosomal protein L9 C-domain"/>
    <property type="match status" value="1"/>
</dbReference>
<dbReference type="HAMAP" id="MF_00503">
    <property type="entry name" value="Ribosomal_bL9"/>
    <property type="match status" value="1"/>
</dbReference>
<dbReference type="Pfam" id="PF03948">
    <property type="entry name" value="Ribosomal_L9_C"/>
    <property type="match status" value="1"/>
</dbReference>
<keyword evidence="5 7" id="KW-0687">Ribonucleoprotein</keyword>
<keyword evidence="3 7" id="KW-0694">RNA-binding</keyword>
<dbReference type="Pfam" id="PF01281">
    <property type="entry name" value="Ribosomal_L9_N"/>
    <property type="match status" value="1"/>
</dbReference>
<dbReference type="Proteomes" id="UP000823614">
    <property type="component" value="Unassembled WGS sequence"/>
</dbReference>
<name>A0A9D9EAR3_9LACO</name>
<comment type="caution">
    <text evidence="9">The sequence shown here is derived from an EMBL/GenBank/DDBJ whole genome shotgun (WGS) entry which is preliminary data.</text>
</comment>
<evidence type="ECO:0000313" key="9">
    <source>
        <dbReference type="EMBL" id="MBO8441834.1"/>
    </source>
</evidence>
<evidence type="ECO:0000256" key="5">
    <source>
        <dbReference type="ARBA" id="ARBA00023274"/>
    </source>
</evidence>
<keyword evidence="2 7" id="KW-0699">rRNA-binding</keyword>
<evidence type="ECO:0000256" key="6">
    <source>
        <dbReference type="ARBA" id="ARBA00035292"/>
    </source>
</evidence>
<gene>
    <name evidence="7 9" type="primary">rplI</name>
    <name evidence="9" type="ORF">IAA89_05335</name>
</gene>
<dbReference type="PANTHER" id="PTHR21368">
    <property type="entry name" value="50S RIBOSOMAL PROTEIN L9"/>
    <property type="match status" value="1"/>
</dbReference>
<dbReference type="EMBL" id="JADIMP010000087">
    <property type="protein sequence ID" value="MBO8441834.1"/>
    <property type="molecule type" value="Genomic_DNA"/>
</dbReference>
<dbReference type="NCBIfam" id="TIGR00158">
    <property type="entry name" value="L9"/>
    <property type="match status" value="1"/>
</dbReference>
<dbReference type="InterPro" id="IPR020069">
    <property type="entry name" value="Ribosomal_bL9_C"/>
</dbReference>
<dbReference type="Gene3D" id="3.10.430.100">
    <property type="entry name" value="Ribosomal protein L9, C-terminal domain"/>
    <property type="match status" value="1"/>
</dbReference>
<evidence type="ECO:0000256" key="2">
    <source>
        <dbReference type="ARBA" id="ARBA00022730"/>
    </source>
</evidence>
<protein>
    <recommendedName>
        <fullName evidence="6 7">Large ribosomal subunit protein bL9</fullName>
    </recommendedName>
</protein>
<evidence type="ECO:0000259" key="8">
    <source>
        <dbReference type="PROSITE" id="PS00651"/>
    </source>
</evidence>
<dbReference type="InterPro" id="IPR036935">
    <property type="entry name" value="Ribosomal_bL9_N_sf"/>
</dbReference>
<comment type="function">
    <text evidence="7">Binds to the 23S rRNA.</text>
</comment>
<dbReference type="InterPro" id="IPR020070">
    <property type="entry name" value="Ribosomal_bL9_N"/>
</dbReference>
<dbReference type="InterPro" id="IPR020594">
    <property type="entry name" value="Ribosomal_bL9_bac/chp"/>
</dbReference>
<dbReference type="SUPFAM" id="SSF55658">
    <property type="entry name" value="L9 N-domain-like"/>
    <property type="match status" value="1"/>
</dbReference>
<evidence type="ECO:0000313" key="10">
    <source>
        <dbReference type="Proteomes" id="UP000823614"/>
    </source>
</evidence>
<keyword evidence="4 7" id="KW-0689">Ribosomal protein</keyword>
<dbReference type="InterPro" id="IPR009027">
    <property type="entry name" value="Ribosomal_bL9/RNase_H1_N"/>
</dbReference>
<dbReference type="InterPro" id="IPR036791">
    <property type="entry name" value="Ribosomal_bL9_C_sf"/>
</dbReference>
<dbReference type="GO" id="GO:0006412">
    <property type="term" value="P:translation"/>
    <property type="evidence" value="ECO:0007669"/>
    <property type="project" value="UniProtKB-UniRule"/>
</dbReference>
<organism evidence="9 10">
    <name type="scientific">Candidatus Gallilactobacillus intestinavium</name>
    <dbReference type="NCBI Taxonomy" id="2840838"/>
    <lineage>
        <taxon>Bacteria</taxon>
        <taxon>Bacillati</taxon>
        <taxon>Bacillota</taxon>
        <taxon>Bacilli</taxon>
        <taxon>Lactobacillales</taxon>
        <taxon>Lactobacillaceae</taxon>
        <taxon>Lactobacillaceae incertae sedis</taxon>
        <taxon>Candidatus Gallilactobacillus</taxon>
    </lineage>
</organism>
<sequence>MKVIFLENVPGSGKKGEIKEVSDGYAQNYLIKKGKAEIANKSNLSQAKARAKAKAKEEAELIKQFNKIKQFLEKDDTVIELKAKAGANGRIFGSISGKKIVDELKKQYNIQIDKRKLIMNGPIKSLGYVNVPVKLHSKVDTTLRIHISEQ</sequence>
<accession>A0A9D9EAR3</accession>
<reference evidence="9" key="1">
    <citation type="submission" date="2020-10" db="EMBL/GenBank/DDBJ databases">
        <authorList>
            <person name="Gilroy R."/>
        </authorList>
    </citation>
    <scope>NUCLEOTIDE SEQUENCE</scope>
    <source>
        <strain evidence="9">C6-149</strain>
    </source>
</reference>
<evidence type="ECO:0000256" key="4">
    <source>
        <dbReference type="ARBA" id="ARBA00022980"/>
    </source>
</evidence>
<dbReference type="GO" id="GO:0019843">
    <property type="term" value="F:rRNA binding"/>
    <property type="evidence" value="ECO:0007669"/>
    <property type="project" value="UniProtKB-UniRule"/>
</dbReference>
<dbReference type="GO" id="GO:0005840">
    <property type="term" value="C:ribosome"/>
    <property type="evidence" value="ECO:0007669"/>
    <property type="project" value="UniProtKB-KW"/>
</dbReference>
<dbReference type="InterPro" id="IPR000244">
    <property type="entry name" value="Ribosomal_bL9"/>
</dbReference>
<dbReference type="GO" id="GO:0003735">
    <property type="term" value="F:structural constituent of ribosome"/>
    <property type="evidence" value="ECO:0007669"/>
    <property type="project" value="InterPro"/>
</dbReference>
<reference evidence="9" key="2">
    <citation type="journal article" date="2021" name="PeerJ">
        <title>Extensive microbial diversity within the chicken gut microbiome revealed by metagenomics and culture.</title>
        <authorList>
            <person name="Gilroy R."/>
            <person name="Ravi A."/>
            <person name="Getino M."/>
            <person name="Pursley I."/>
            <person name="Horton D.L."/>
            <person name="Alikhan N.F."/>
            <person name="Baker D."/>
            <person name="Gharbi K."/>
            <person name="Hall N."/>
            <person name="Watson M."/>
            <person name="Adriaenssens E.M."/>
            <person name="Foster-Nyarko E."/>
            <person name="Jarju S."/>
            <person name="Secka A."/>
            <person name="Antonio M."/>
            <person name="Oren A."/>
            <person name="Chaudhuri R.R."/>
            <person name="La Ragione R."/>
            <person name="Hildebrand F."/>
            <person name="Pallen M.J."/>
        </authorList>
    </citation>
    <scope>NUCLEOTIDE SEQUENCE</scope>
    <source>
        <strain evidence="9">C6-149</strain>
    </source>
</reference>
<dbReference type="Gene3D" id="3.40.5.10">
    <property type="entry name" value="Ribosomal protein L9, N-terminal domain"/>
    <property type="match status" value="1"/>
</dbReference>
<evidence type="ECO:0000256" key="3">
    <source>
        <dbReference type="ARBA" id="ARBA00022884"/>
    </source>
</evidence>
<proteinExistence type="inferred from homology"/>
<dbReference type="PROSITE" id="PS00651">
    <property type="entry name" value="RIBOSOMAL_L9"/>
    <property type="match status" value="1"/>
</dbReference>
<dbReference type="AlphaFoldDB" id="A0A9D9EAR3"/>
<evidence type="ECO:0000256" key="7">
    <source>
        <dbReference type="HAMAP-Rule" id="MF_00503"/>
    </source>
</evidence>
<evidence type="ECO:0000256" key="1">
    <source>
        <dbReference type="ARBA" id="ARBA00010605"/>
    </source>
</evidence>